<accession>A0A4R1QBJ8</accession>
<dbReference type="EMBL" id="SLUL01000022">
    <property type="protein sequence ID" value="TCL44911.1"/>
    <property type="molecule type" value="Genomic_DNA"/>
</dbReference>
<protein>
    <submittedName>
        <fullName evidence="1">Uncharacterized protein</fullName>
    </submittedName>
</protein>
<gene>
    <name evidence="1" type="ORF">EDD69_12224</name>
</gene>
<proteinExistence type="predicted"/>
<keyword evidence="2" id="KW-1185">Reference proteome</keyword>
<evidence type="ECO:0000313" key="1">
    <source>
        <dbReference type="EMBL" id="TCL44911.1"/>
    </source>
</evidence>
<dbReference type="AlphaFoldDB" id="A0A4R1QBJ8"/>
<evidence type="ECO:0000313" key="2">
    <source>
        <dbReference type="Proteomes" id="UP000295658"/>
    </source>
</evidence>
<reference evidence="1 2" key="1">
    <citation type="submission" date="2019-03" db="EMBL/GenBank/DDBJ databases">
        <title>Genomic Encyclopedia of Type Strains, Phase IV (KMG-IV): sequencing the most valuable type-strain genomes for metagenomic binning, comparative biology and taxonomic classification.</title>
        <authorList>
            <person name="Goeker M."/>
        </authorList>
    </citation>
    <scope>NUCLEOTIDE SEQUENCE [LARGE SCALE GENOMIC DNA]</scope>
    <source>
        <strain evidence="1 2">DSM 24979</strain>
    </source>
</reference>
<organism evidence="1 2">
    <name type="scientific">Thermolongibacillus altinsuensis</name>
    <dbReference type="NCBI Taxonomy" id="575256"/>
    <lineage>
        <taxon>Bacteria</taxon>
        <taxon>Bacillati</taxon>
        <taxon>Bacillota</taxon>
        <taxon>Bacilli</taxon>
        <taxon>Bacillales</taxon>
        <taxon>Anoxybacillaceae</taxon>
        <taxon>Thermolongibacillus</taxon>
    </lineage>
</organism>
<dbReference type="Proteomes" id="UP000295658">
    <property type="component" value="Unassembled WGS sequence"/>
</dbReference>
<comment type="caution">
    <text evidence="1">The sequence shown here is derived from an EMBL/GenBank/DDBJ whole genome shotgun (WGS) entry which is preliminary data.</text>
</comment>
<sequence>MGQPRYVFHVRNRHTFRTKNLLDETEKHSSFHDHIGRIGRNDGAVYF</sequence>
<name>A0A4R1QBJ8_9BACL</name>